<dbReference type="AlphaFoldDB" id="A0A9W9Z9S3"/>
<name>A0A9W9Z9S3_9CNID</name>
<sequence length="123" mass="13713">MAVVEVQRLIFFSIFRYGDLYVCRKRSYRRDDNPAHRGKVFDYVGSVSFLAEGCILCFAAFGAYLAVLIIGKGAASHDVHSREVLGEGEGKGEEDKGKIDTNAEQDSDQLVTKETFDDKSPNR</sequence>
<organism evidence="3 4">
    <name type="scientific">Desmophyllum pertusum</name>
    <dbReference type="NCBI Taxonomy" id="174260"/>
    <lineage>
        <taxon>Eukaryota</taxon>
        <taxon>Metazoa</taxon>
        <taxon>Cnidaria</taxon>
        <taxon>Anthozoa</taxon>
        <taxon>Hexacorallia</taxon>
        <taxon>Scleractinia</taxon>
        <taxon>Caryophylliina</taxon>
        <taxon>Caryophylliidae</taxon>
        <taxon>Desmophyllum</taxon>
    </lineage>
</organism>
<feature type="compositionally biased region" description="Basic and acidic residues" evidence="1">
    <location>
        <begin position="76"/>
        <end position="101"/>
    </location>
</feature>
<feature type="transmembrane region" description="Helical" evidence="2">
    <location>
        <begin position="49"/>
        <end position="70"/>
    </location>
</feature>
<dbReference type="Proteomes" id="UP001163046">
    <property type="component" value="Unassembled WGS sequence"/>
</dbReference>
<keyword evidence="2" id="KW-0472">Membrane</keyword>
<feature type="compositionally biased region" description="Basic and acidic residues" evidence="1">
    <location>
        <begin position="114"/>
        <end position="123"/>
    </location>
</feature>
<evidence type="ECO:0000313" key="4">
    <source>
        <dbReference type="Proteomes" id="UP001163046"/>
    </source>
</evidence>
<accession>A0A9W9Z9S3</accession>
<dbReference type="EMBL" id="MU826375">
    <property type="protein sequence ID" value="KAJ7377672.1"/>
    <property type="molecule type" value="Genomic_DNA"/>
</dbReference>
<feature type="region of interest" description="Disordered" evidence="1">
    <location>
        <begin position="76"/>
        <end position="123"/>
    </location>
</feature>
<keyword evidence="2 3" id="KW-0812">Transmembrane</keyword>
<protein>
    <submittedName>
        <fullName evidence="3">Glucose transmembrane transporter</fullName>
    </submittedName>
</protein>
<reference evidence="3" key="1">
    <citation type="submission" date="2023-01" db="EMBL/GenBank/DDBJ databases">
        <title>Genome assembly of the deep-sea coral Lophelia pertusa.</title>
        <authorList>
            <person name="Herrera S."/>
            <person name="Cordes E."/>
        </authorList>
    </citation>
    <scope>NUCLEOTIDE SEQUENCE</scope>
    <source>
        <strain evidence="3">USNM1676648</strain>
        <tissue evidence="3">Polyp</tissue>
    </source>
</reference>
<comment type="caution">
    <text evidence="3">The sequence shown here is derived from an EMBL/GenBank/DDBJ whole genome shotgun (WGS) entry which is preliminary data.</text>
</comment>
<evidence type="ECO:0000313" key="3">
    <source>
        <dbReference type="EMBL" id="KAJ7377672.1"/>
    </source>
</evidence>
<keyword evidence="4" id="KW-1185">Reference proteome</keyword>
<evidence type="ECO:0000256" key="1">
    <source>
        <dbReference type="SAM" id="MobiDB-lite"/>
    </source>
</evidence>
<keyword evidence="2" id="KW-1133">Transmembrane helix</keyword>
<gene>
    <name evidence="3" type="primary">MFSD4_7</name>
    <name evidence="3" type="ORF">OS493_027751</name>
</gene>
<feature type="compositionally biased region" description="Polar residues" evidence="1">
    <location>
        <begin position="102"/>
        <end position="112"/>
    </location>
</feature>
<evidence type="ECO:0000256" key="2">
    <source>
        <dbReference type="SAM" id="Phobius"/>
    </source>
</evidence>
<proteinExistence type="predicted"/>